<proteinExistence type="predicted"/>
<sequence length="280" mass="29916">FEEILAMRTGNYNKLAGYMSNHFGGYYSSKSLSKNHIFGSSGSSFGFDVKSSFGFGKFKFKKAKMPSTNFMKQAGSIGLDMIPVVGNIKSGLEAIMGRDLVTDQKLSKADRIIAAAGIFTGGAGKVALKGAKAGLGFAQGAKLTKGTGNSNTVFRAVTPEQAQTIKNGQGILKPSPAHKTTPTQHVAGTKHSRNPWTSTTKSQQTAEFYATHGGTRNDNPNPIVEIDLSKINPSNILDVSDINKASQHLKTPFTRNAAAKHKEVLIKGDIPAEAIKRFLP</sequence>
<dbReference type="RefSeq" id="WP_204204395.1">
    <property type="nucleotide sequence ID" value="NZ_JAFELM010000037.1"/>
</dbReference>
<evidence type="ECO:0000256" key="3">
    <source>
        <dbReference type="SAM" id="MobiDB-lite"/>
    </source>
</evidence>
<evidence type="ECO:0000259" key="4">
    <source>
        <dbReference type="Pfam" id="PF14449"/>
    </source>
</evidence>
<keyword evidence="7" id="KW-1185">Reference proteome</keyword>
<name>A0ABS2DNF3_9BACI</name>
<dbReference type="Proteomes" id="UP001518925">
    <property type="component" value="Unassembled WGS sequence"/>
</dbReference>
<gene>
    <name evidence="6" type="ORF">JR050_15295</name>
</gene>
<evidence type="ECO:0000313" key="7">
    <source>
        <dbReference type="Proteomes" id="UP001518925"/>
    </source>
</evidence>
<evidence type="ECO:0000256" key="1">
    <source>
        <dbReference type="ARBA" id="ARBA00004613"/>
    </source>
</evidence>
<evidence type="ECO:0000259" key="5">
    <source>
        <dbReference type="Pfam" id="PF24494"/>
    </source>
</evidence>
<dbReference type="Pfam" id="PF24494">
    <property type="entry name" value="DUF7587"/>
    <property type="match status" value="1"/>
</dbReference>
<accession>A0ABS2DNF3</accession>
<dbReference type="InterPro" id="IPR027797">
    <property type="entry name" value="PT-TG_dom"/>
</dbReference>
<reference evidence="6 7" key="1">
    <citation type="submission" date="2021-02" db="EMBL/GenBank/DDBJ databases">
        <title>Bacillus sp. RD4P76, an endophyte from a halophyte.</title>
        <authorList>
            <person name="Sun J.-Q."/>
        </authorList>
    </citation>
    <scope>NUCLEOTIDE SEQUENCE [LARGE SCALE GENOMIC DNA]</scope>
    <source>
        <strain evidence="6 7">RD4P76</strain>
    </source>
</reference>
<keyword evidence="2" id="KW-0964">Secreted</keyword>
<feature type="domain" description="DUF7587" evidence="5">
    <location>
        <begin position="179"/>
        <end position="275"/>
    </location>
</feature>
<evidence type="ECO:0000313" key="6">
    <source>
        <dbReference type="EMBL" id="MBM6619033.1"/>
    </source>
</evidence>
<comment type="caution">
    <text evidence="6">The sequence shown here is derived from an EMBL/GenBank/DDBJ whole genome shotgun (WGS) entry which is preliminary data.</text>
</comment>
<feature type="non-terminal residue" evidence="6">
    <location>
        <position position="1"/>
    </location>
</feature>
<evidence type="ECO:0000256" key="2">
    <source>
        <dbReference type="ARBA" id="ARBA00022525"/>
    </source>
</evidence>
<comment type="subcellular location">
    <subcellularLocation>
        <location evidence="1">Secreted</location>
    </subcellularLocation>
</comment>
<protein>
    <submittedName>
        <fullName evidence="6">Pre-toxin TG domain-containing protein</fullName>
    </submittedName>
</protein>
<feature type="region of interest" description="Disordered" evidence="3">
    <location>
        <begin position="169"/>
        <end position="202"/>
    </location>
</feature>
<feature type="domain" description="Pre-toxin TG" evidence="4">
    <location>
        <begin position="73"/>
        <end position="132"/>
    </location>
</feature>
<dbReference type="EMBL" id="JAFELM010000037">
    <property type="protein sequence ID" value="MBM6619033.1"/>
    <property type="molecule type" value="Genomic_DNA"/>
</dbReference>
<dbReference type="InterPro" id="IPR056009">
    <property type="entry name" value="DUF7587"/>
</dbReference>
<dbReference type="Pfam" id="PF14449">
    <property type="entry name" value="PT-TG"/>
    <property type="match status" value="1"/>
</dbReference>
<organism evidence="6 7">
    <name type="scientific">Bacillus suaedaesalsae</name>
    <dbReference type="NCBI Taxonomy" id="2810349"/>
    <lineage>
        <taxon>Bacteria</taxon>
        <taxon>Bacillati</taxon>
        <taxon>Bacillota</taxon>
        <taxon>Bacilli</taxon>
        <taxon>Bacillales</taxon>
        <taxon>Bacillaceae</taxon>
        <taxon>Bacillus</taxon>
    </lineage>
</organism>